<sequence length="20" mass="2260">MLSVLSGCCVALFTHWLNKH</sequence>
<accession>A0A2V1N3R5</accession>
<dbReference type="NCBIfam" id="NF033608">
    <property type="entry name" value="type_I_tox_Fst"/>
    <property type="match status" value="1"/>
</dbReference>
<reference evidence="1 2" key="1">
    <citation type="journal article" date="2018" name="Int. J. Syst. Evol. Microbiol.">
        <title>Lactobacillus bambusae sp. nov., isolated from a traditional fermented Ma-bamboo shoots of Taiwan.</title>
        <authorList>
            <person name="Wang L.-T."/>
        </authorList>
    </citation>
    <scope>NUCLEOTIDE SEQUENCE [LARGE SCALE GENOMIC DNA]</scope>
    <source>
        <strain evidence="1 2">BS-W1</strain>
    </source>
</reference>
<dbReference type="Proteomes" id="UP000245080">
    <property type="component" value="Unassembled WGS sequence"/>
</dbReference>
<dbReference type="AlphaFoldDB" id="A0A2V1N3R5"/>
<dbReference type="RefSeq" id="WP_109250534.1">
    <property type="nucleotide sequence ID" value="NZ_QCXQ01000002.1"/>
</dbReference>
<protein>
    <recommendedName>
        <fullName evidence="3">Type I toxin-antitoxin system Fst family toxin</fullName>
    </recommendedName>
</protein>
<keyword evidence="2" id="KW-1185">Reference proteome</keyword>
<organism evidence="1 2">
    <name type="scientific">Levilactobacillus bambusae</name>
    <dbReference type="NCBI Taxonomy" id="2024736"/>
    <lineage>
        <taxon>Bacteria</taxon>
        <taxon>Bacillati</taxon>
        <taxon>Bacillota</taxon>
        <taxon>Bacilli</taxon>
        <taxon>Lactobacillales</taxon>
        <taxon>Lactobacillaceae</taxon>
        <taxon>Levilactobacillus</taxon>
    </lineage>
</organism>
<evidence type="ECO:0000313" key="2">
    <source>
        <dbReference type="Proteomes" id="UP000245080"/>
    </source>
</evidence>
<evidence type="ECO:0000313" key="1">
    <source>
        <dbReference type="EMBL" id="PWG00590.1"/>
    </source>
</evidence>
<name>A0A2V1N3R5_9LACO</name>
<comment type="caution">
    <text evidence="1">The sequence shown here is derived from an EMBL/GenBank/DDBJ whole genome shotgun (WGS) entry which is preliminary data.</text>
</comment>
<gene>
    <name evidence="1" type="ORF">DCM90_04455</name>
</gene>
<evidence type="ECO:0008006" key="3">
    <source>
        <dbReference type="Google" id="ProtNLM"/>
    </source>
</evidence>
<proteinExistence type="predicted"/>
<dbReference type="EMBL" id="QCXQ01000002">
    <property type="protein sequence ID" value="PWG00590.1"/>
    <property type="molecule type" value="Genomic_DNA"/>
</dbReference>